<comment type="subcellular location">
    <subcellularLocation>
        <location evidence="1">Cytoplasm</location>
    </subcellularLocation>
</comment>
<dbReference type="Gene3D" id="1.20.5.5160">
    <property type="match status" value="1"/>
</dbReference>
<evidence type="ECO:0000256" key="3">
    <source>
        <dbReference type="ARBA" id="ARBA00022664"/>
    </source>
</evidence>
<dbReference type="PANTHER" id="PTHR12272:SF11">
    <property type="entry name" value="PAN2-PAN3 DEADENYLATION COMPLEX SUBUNIT PAN3"/>
    <property type="match status" value="1"/>
</dbReference>
<gene>
    <name evidence="8" type="ORF">PACLA_8A083116</name>
</gene>
<evidence type="ECO:0000256" key="2">
    <source>
        <dbReference type="ARBA" id="ARBA00022490"/>
    </source>
</evidence>
<evidence type="ECO:0000313" key="9">
    <source>
        <dbReference type="Proteomes" id="UP001152795"/>
    </source>
</evidence>
<dbReference type="FunFam" id="1.10.287.3700:FF:000001">
    <property type="entry name" value="PAN2-PAN3 deadenylation complex subunit PAN3"/>
    <property type="match status" value="1"/>
</dbReference>
<dbReference type="GO" id="GO:0005524">
    <property type="term" value="F:ATP binding"/>
    <property type="evidence" value="ECO:0007669"/>
    <property type="project" value="UniProtKB-KW"/>
</dbReference>
<evidence type="ECO:0000256" key="5">
    <source>
        <dbReference type="ARBA" id="ARBA00022840"/>
    </source>
</evidence>
<dbReference type="InterPro" id="IPR030844">
    <property type="entry name" value="PAN3"/>
</dbReference>
<evidence type="ECO:0000256" key="4">
    <source>
        <dbReference type="ARBA" id="ARBA00022741"/>
    </source>
</evidence>
<evidence type="ECO:0000256" key="6">
    <source>
        <dbReference type="ARBA" id="ARBA00023054"/>
    </source>
</evidence>
<dbReference type="InterPro" id="IPR041332">
    <property type="entry name" value="Pan3_CK"/>
</dbReference>
<sequence length="346" mass="39481">MAGSKVEKCKTIESQPLALVFVYDYHPGADTILQRHFSESPNGLINMKDGHNGVHLQAPPGRKIFSPGNTTPTRQQFMPERLIWNYIIQLSSALRSIHSMMMACRVIEPSKILVLSNSRLRINGCGIFDVLDTNSSTTMVQHFQQEDLITFGRLILMLACYSLQAVNRENIQQSMEFINLKYSNDLKNLILYLLRQPPPNHAKSINDVMPMIGARFYTQLDATQVRCDVLQGELAKEMENSRLFRLLCKMGGINERPEYNMDPSWSETGDRYLIKLFRDYLFHQVTETGEPWLDMSHIVSSLNKLDSGSPEKICLISRDEQSVLVVSYRDLKECFDGAFKELTSSS</sequence>
<dbReference type="GO" id="GO:0031251">
    <property type="term" value="C:PAN complex"/>
    <property type="evidence" value="ECO:0007669"/>
    <property type="project" value="InterPro"/>
</dbReference>
<name>A0A6S7GL66_PARCT</name>
<dbReference type="PANTHER" id="PTHR12272">
    <property type="entry name" value="DEADENYLATION COMPLEX SUBUNIT PAN3"/>
    <property type="match status" value="1"/>
</dbReference>
<dbReference type="GO" id="GO:0000289">
    <property type="term" value="P:nuclear-transcribed mRNA poly(A) tail shortening"/>
    <property type="evidence" value="ECO:0007669"/>
    <property type="project" value="InterPro"/>
</dbReference>
<keyword evidence="3" id="KW-0507">mRNA processing</keyword>
<organism evidence="8 9">
    <name type="scientific">Paramuricea clavata</name>
    <name type="common">Red gorgonian</name>
    <name type="synonym">Violescent sea-whip</name>
    <dbReference type="NCBI Taxonomy" id="317549"/>
    <lineage>
        <taxon>Eukaryota</taxon>
        <taxon>Metazoa</taxon>
        <taxon>Cnidaria</taxon>
        <taxon>Anthozoa</taxon>
        <taxon>Octocorallia</taxon>
        <taxon>Malacalcyonacea</taxon>
        <taxon>Plexauridae</taxon>
        <taxon>Paramuricea</taxon>
    </lineage>
</organism>
<keyword evidence="6" id="KW-0175">Coiled coil</keyword>
<dbReference type="Gene3D" id="1.10.287.3700">
    <property type="match status" value="1"/>
</dbReference>
<evidence type="ECO:0000313" key="8">
    <source>
        <dbReference type="EMBL" id="CAB3992243.1"/>
    </source>
</evidence>
<evidence type="ECO:0000256" key="1">
    <source>
        <dbReference type="ARBA" id="ARBA00004496"/>
    </source>
</evidence>
<keyword evidence="9" id="KW-1185">Reference proteome</keyword>
<dbReference type="Pfam" id="PF18101">
    <property type="entry name" value="Pan3_CK"/>
    <property type="match status" value="1"/>
</dbReference>
<dbReference type="AlphaFoldDB" id="A0A6S7GL66"/>
<evidence type="ECO:0000259" key="7">
    <source>
        <dbReference type="Pfam" id="PF18101"/>
    </source>
</evidence>
<dbReference type="InterPro" id="IPR011009">
    <property type="entry name" value="Kinase-like_dom_sf"/>
</dbReference>
<keyword evidence="5" id="KW-0067">ATP-binding</keyword>
<dbReference type="OrthoDB" id="204958at2759"/>
<dbReference type="Proteomes" id="UP001152795">
    <property type="component" value="Unassembled WGS sequence"/>
</dbReference>
<comment type="caution">
    <text evidence="8">The sequence shown here is derived from an EMBL/GenBank/DDBJ whole genome shotgun (WGS) entry which is preliminary data.</text>
</comment>
<dbReference type="EMBL" id="CACRXK020002008">
    <property type="protein sequence ID" value="CAB3992243.1"/>
    <property type="molecule type" value="Genomic_DNA"/>
</dbReference>
<dbReference type="GO" id="GO:0006397">
    <property type="term" value="P:mRNA processing"/>
    <property type="evidence" value="ECO:0007669"/>
    <property type="project" value="UniProtKB-KW"/>
</dbReference>
<dbReference type="GO" id="GO:0000932">
    <property type="term" value="C:P-body"/>
    <property type="evidence" value="ECO:0007669"/>
    <property type="project" value="TreeGrafter"/>
</dbReference>
<dbReference type="GO" id="GO:0008143">
    <property type="term" value="F:poly(A) binding"/>
    <property type="evidence" value="ECO:0007669"/>
    <property type="project" value="TreeGrafter"/>
</dbReference>
<accession>A0A6S7GL66</accession>
<dbReference type="SUPFAM" id="SSF56112">
    <property type="entry name" value="Protein kinase-like (PK-like)"/>
    <property type="match status" value="1"/>
</dbReference>
<feature type="domain" description="Pan3 C-terminal knob" evidence="7">
    <location>
        <begin position="205"/>
        <end position="342"/>
    </location>
</feature>
<keyword evidence="4" id="KW-0547">Nucleotide-binding</keyword>
<protein>
    <submittedName>
        <fullName evidence="8">PAB-dependent poly(A)-specific ribonuclease subunit PAN3-like</fullName>
    </submittedName>
</protein>
<reference evidence="8" key="1">
    <citation type="submission" date="2020-04" db="EMBL/GenBank/DDBJ databases">
        <authorList>
            <person name="Alioto T."/>
            <person name="Alioto T."/>
            <person name="Gomez Garrido J."/>
        </authorList>
    </citation>
    <scope>NUCLEOTIDE SEQUENCE</scope>
    <source>
        <strain evidence="8">A484AB</strain>
    </source>
</reference>
<keyword evidence="2" id="KW-0963">Cytoplasm</keyword>
<dbReference type="Gene3D" id="1.10.510.10">
    <property type="entry name" value="Transferase(Phosphotransferase) domain 1"/>
    <property type="match status" value="1"/>
</dbReference>
<proteinExistence type="predicted"/>